<keyword evidence="5" id="KW-0560">Oxidoreductase</keyword>
<dbReference type="PANTHER" id="PTHR24296">
    <property type="entry name" value="CYTOCHROME P450"/>
    <property type="match status" value="1"/>
</dbReference>
<evidence type="ECO:0000256" key="2">
    <source>
        <dbReference type="ARBA" id="ARBA00010617"/>
    </source>
</evidence>
<keyword evidence="7" id="KW-0503">Monooxygenase</keyword>
<keyword evidence="6" id="KW-0408">Iron</keyword>
<keyword evidence="3" id="KW-0349">Heme</keyword>
<dbReference type="Gene3D" id="1.10.630.10">
    <property type="entry name" value="Cytochrome P450"/>
    <property type="match status" value="1"/>
</dbReference>
<reference evidence="8 9" key="1">
    <citation type="submission" date="2018-10" db="EMBL/GenBank/DDBJ databases">
        <title>A high-quality apple genome assembly.</title>
        <authorList>
            <person name="Hu J."/>
        </authorList>
    </citation>
    <scope>NUCLEOTIDE SEQUENCE [LARGE SCALE GENOMIC DNA]</scope>
    <source>
        <strain evidence="9">cv. HFTH1</strain>
        <tissue evidence="8">Young leaf</tissue>
    </source>
</reference>
<dbReference type="GO" id="GO:0016705">
    <property type="term" value="F:oxidoreductase activity, acting on paired donors, with incorporation or reduction of molecular oxygen"/>
    <property type="evidence" value="ECO:0007669"/>
    <property type="project" value="InterPro"/>
</dbReference>
<evidence type="ECO:0000256" key="6">
    <source>
        <dbReference type="ARBA" id="ARBA00023004"/>
    </source>
</evidence>
<evidence type="ECO:0000313" key="9">
    <source>
        <dbReference type="Proteomes" id="UP000290289"/>
    </source>
</evidence>
<dbReference type="GO" id="GO:0004497">
    <property type="term" value="F:monooxygenase activity"/>
    <property type="evidence" value="ECO:0007669"/>
    <property type="project" value="UniProtKB-KW"/>
</dbReference>
<dbReference type="SUPFAM" id="SSF48264">
    <property type="entry name" value="Cytochrome P450"/>
    <property type="match status" value="1"/>
</dbReference>
<evidence type="ECO:0000256" key="3">
    <source>
        <dbReference type="ARBA" id="ARBA00022617"/>
    </source>
</evidence>
<evidence type="ECO:0000256" key="7">
    <source>
        <dbReference type="ARBA" id="ARBA00023033"/>
    </source>
</evidence>
<evidence type="ECO:0000256" key="5">
    <source>
        <dbReference type="ARBA" id="ARBA00023002"/>
    </source>
</evidence>
<evidence type="ECO:0008006" key="10">
    <source>
        <dbReference type="Google" id="ProtNLM"/>
    </source>
</evidence>
<gene>
    <name evidence="8" type="ORF">DVH24_023615</name>
</gene>
<dbReference type="Proteomes" id="UP000290289">
    <property type="component" value="Chromosome 14"/>
</dbReference>
<comment type="cofactor">
    <cofactor evidence="1">
        <name>heme</name>
        <dbReference type="ChEBI" id="CHEBI:30413"/>
    </cofactor>
</comment>
<dbReference type="GO" id="GO:0005506">
    <property type="term" value="F:iron ion binding"/>
    <property type="evidence" value="ECO:0007669"/>
    <property type="project" value="InterPro"/>
</dbReference>
<dbReference type="EMBL" id="RDQH01000340">
    <property type="protein sequence ID" value="RXH77341.1"/>
    <property type="molecule type" value="Genomic_DNA"/>
</dbReference>
<evidence type="ECO:0000256" key="4">
    <source>
        <dbReference type="ARBA" id="ARBA00022723"/>
    </source>
</evidence>
<accession>A0A498I756</accession>
<dbReference type="Pfam" id="PF00067">
    <property type="entry name" value="p450"/>
    <property type="match status" value="1"/>
</dbReference>
<keyword evidence="9" id="KW-1185">Reference proteome</keyword>
<dbReference type="AlphaFoldDB" id="A0A498I756"/>
<dbReference type="InterPro" id="IPR036396">
    <property type="entry name" value="Cyt_P450_sf"/>
</dbReference>
<comment type="caution">
    <text evidence="8">The sequence shown here is derived from an EMBL/GenBank/DDBJ whole genome shotgun (WGS) entry which is preliminary data.</text>
</comment>
<keyword evidence="4" id="KW-0479">Metal-binding</keyword>
<name>A0A498I756_MALDO</name>
<organism evidence="8 9">
    <name type="scientific">Malus domestica</name>
    <name type="common">Apple</name>
    <name type="synonym">Pyrus malus</name>
    <dbReference type="NCBI Taxonomy" id="3750"/>
    <lineage>
        <taxon>Eukaryota</taxon>
        <taxon>Viridiplantae</taxon>
        <taxon>Streptophyta</taxon>
        <taxon>Embryophyta</taxon>
        <taxon>Tracheophyta</taxon>
        <taxon>Spermatophyta</taxon>
        <taxon>Magnoliopsida</taxon>
        <taxon>eudicotyledons</taxon>
        <taxon>Gunneridae</taxon>
        <taxon>Pentapetalae</taxon>
        <taxon>rosids</taxon>
        <taxon>fabids</taxon>
        <taxon>Rosales</taxon>
        <taxon>Rosaceae</taxon>
        <taxon>Amygdaloideae</taxon>
        <taxon>Maleae</taxon>
        <taxon>Malus</taxon>
    </lineage>
</organism>
<sequence>MVMNLLWIPSLNESNATTFLRDLCKFMPKGKKFFNVRSERRLKESISTVHIFADGIIKSRIIDERSEDRHNLLSLFIGIPENNHSSDFLRDIVISIIIAGRDTTSSALKWFSWLLSSKLYVEHAILNELEMIRVRNGKPPRHAIFAHGDFEGDVAIPSRTGRLEGMSKRRLVGRYGRGEGVVGYIPCLRDGADGEDMGE</sequence>
<protein>
    <recommendedName>
        <fullName evidence="10">Cytochrome P450</fullName>
    </recommendedName>
</protein>
<dbReference type="InterPro" id="IPR001128">
    <property type="entry name" value="Cyt_P450"/>
</dbReference>
<comment type="similarity">
    <text evidence="2">Belongs to the cytochrome P450 family.</text>
</comment>
<evidence type="ECO:0000313" key="8">
    <source>
        <dbReference type="EMBL" id="RXH77341.1"/>
    </source>
</evidence>
<proteinExistence type="inferred from homology"/>
<evidence type="ECO:0000256" key="1">
    <source>
        <dbReference type="ARBA" id="ARBA00001971"/>
    </source>
</evidence>
<dbReference type="GO" id="GO:0020037">
    <property type="term" value="F:heme binding"/>
    <property type="evidence" value="ECO:0007669"/>
    <property type="project" value="InterPro"/>
</dbReference>